<name>A0A0R3PL12_ANGCS</name>
<organism evidence="3">
    <name type="scientific">Angiostrongylus costaricensis</name>
    <name type="common">Nematode worm</name>
    <dbReference type="NCBI Taxonomy" id="334426"/>
    <lineage>
        <taxon>Eukaryota</taxon>
        <taxon>Metazoa</taxon>
        <taxon>Ecdysozoa</taxon>
        <taxon>Nematoda</taxon>
        <taxon>Chromadorea</taxon>
        <taxon>Rhabditida</taxon>
        <taxon>Rhabditina</taxon>
        <taxon>Rhabditomorpha</taxon>
        <taxon>Strongyloidea</taxon>
        <taxon>Metastrongylidae</taxon>
        <taxon>Angiostrongylus</taxon>
    </lineage>
</organism>
<reference evidence="1 2" key="2">
    <citation type="submission" date="2018-11" db="EMBL/GenBank/DDBJ databases">
        <authorList>
            <consortium name="Pathogen Informatics"/>
        </authorList>
    </citation>
    <scope>NUCLEOTIDE SEQUENCE [LARGE SCALE GENOMIC DNA]</scope>
    <source>
        <strain evidence="1 2">Costa Rica</strain>
    </source>
</reference>
<keyword evidence="2" id="KW-1185">Reference proteome</keyword>
<evidence type="ECO:0000313" key="2">
    <source>
        <dbReference type="Proteomes" id="UP000267027"/>
    </source>
</evidence>
<proteinExistence type="predicted"/>
<protein>
    <submittedName>
        <fullName evidence="1 3">Uncharacterized protein</fullName>
    </submittedName>
</protein>
<reference evidence="3" key="1">
    <citation type="submission" date="2017-02" db="UniProtKB">
        <authorList>
            <consortium name="WormBaseParasite"/>
        </authorList>
    </citation>
    <scope>IDENTIFICATION</scope>
</reference>
<dbReference type="Proteomes" id="UP000267027">
    <property type="component" value="Unassembled WGS sequence"/>
</dbReference>
<sequence length="166" mass="17792">MLPIQEVVPPLDLNRYNNEHPHRENDQLWTIDSDQQCSEEDEGAETLGKQKTGDTFRTVEDVVVNHDVVVVSADVVVVDVDVVVVDVDVVVVDVDVVVVDVDDVVTSDGAISASLRSTLLPTDRDLTLPRGNTSSCAAFRGDLGIPRGIVVAVDGCTTDAIDGTLI</sequence>
<dbReference type="EMBL" id="UYYA01003867">
    <property type="protein sequence ID" value="VDM56958.1"/>
    <property type="molecule type" value="Genomic_DNA"/>
</dbReference>
<gene>
    <name evidence="1" type="ORF">ACOC_LOCUS5373</name>
</gene>
<dbReference type="OrthoDB" id="10637197at2759"/>
<accession>A0A0R3PL12</accession>
<evidence type="ECO:0000313" key="3">
    <source>
        <dbReference type="WBParaSite" id="ACOC_0000537201-mRNA-1"/>
    </source>
</evidence>
<evidence type="ECO:0000313" key="1">
    <source>
        <dbReference type="EMBL" id="VDM56958.1"/>
    </source>
</evidence>
<dbReference type="AlphaFoldDB" id="A0A0R3PL12"/>
<dbReference type="WBParaSite" id="ACOC_0000537201-mRNA-1">
    <property type="protein sequence ID" value="ACOC_0000537201-mRNA-1"/>
    <property type="gene ID" value="ACOC_0000537201"/>
</dbReference>